<evidence type="ECO:0008006" key="4">
    <source>
        <dbReference type="Google" id="ProtNLM"/>
    </source>
</evidence>
<gene>
    <name evidence="2" type="ORF">GCK32_015283</name>
</gene>
<accession>A0AAN8FMA4</accession>
<comment type="caution">
    <text evidence="2">The sequence shown here is derived from an EMBL/GenBank/DDBJ whole genome shotgun (WGS) entry which is preliminary data.</text>
</comment>
<evidence type="ECO:0000313" key="2">
    <source>
        <dbReference type="EMBL" id="KAK5980835.1"/>
    </source>
</evidence>
<keyword evidence="3" id="KW-1185">Reference proteome</keyword>
<feature type="region of interest" description="Disordered" evidence="1">
    <location>
        <begin position="19"/>
        <end position="47"/>
    </location>
</feature>
<dbReference type="PANTHER" id="PTHR45786">
    <property type="entry name" value="DNA BINDING PROTEIN-LIKE"/>
    <property type="match status" value="1"/>
</dbReference>
<dbReference type="Proteomes" id="UP001331761">
    <property type="component" value="Unassembled WGS sequence"/>
</dbReference>
<dbReference type="EMBL" id="WIXE01006939">
    <property type="protein sequence ID" value="KAK5980835.1"/>
    <property type="molecule type" value="Genomic_DNA"/>
</dbReference>
<dbReference type="PANTHER" id="PTHR45786:SF74">
    <property type="entry name" value="ATP-DEPENDENT DNA HELICASE"/>
    <property type="match status" value="1"/>
</dbReference>
<organism evidence="2 3">
    <name type="scientific">Trichostrongylus colubriformis</name>
    <name type="common">Black scour worm</name>
    <dbReference type="NCBI Taxonomy" id="6319"/>
    <lineage>
        <taxon>Eukaryota</taxon>
        <taxon>Metazoa</taxon>
        <taxon>Ecdysozoa</taxon>
        <taxon>Nematoda</taxon>
        <taxon>Chromadorea</taxon>
        <taxon>Rhabditida</taxon>
        <taxon>Rhabditina</taxon>
        <taxon>Rhabditomorpha</taxon>
        <taxon>Strongyloidea</taxon>
        <taxon>Trichostrongylidae</taxon>
        <taxon>Trichostrongylus</taxon>
    </lineage>
</organism>
<proteinExistence type="predicted"/>
<name>A0AAN8FMA4_TRICO</name>
<evidence type="ECO:0000256" key="1">
    <source>
        <dbReference type="SAM" id="MobiDB-lite"/>
    </source>
</evidence>
<reference evidence="2 3" key="1">
    <citation type="submission" date="2019-10" db="EMBL/GenBank/DDBJ databases">
        <title>Assembly and Annotation for the nematode Trichostrongylus colubriformis.</title>
        <authorList>
            <person name="Martin J."/>
        </authorList>
    </citation>
    <scope>NUCLEOTIDE SEQUENCE [LARGE SCALE GENOMIC DNA]</scope>
    <source>
        <strain evidence="2">G859</strain>
        <tissue evidence="2">Whole worm</tissue>
    </source>
</reference>
<protein>
    <recommendedName>
        <fullName evidence="4">Helitron helicase-like domain-containing protein</fullName>
    </recommendedName>
</protein>
<dbReference type="AlphaFoldDB" id="A0AAN8FMA4"/>
<evidence type="ECO:0000313" key="3">
    <source>
        <dbReference type="Proteomes" id="UP001331761"/>
    </source>
</evidence>
<sequence length="268" mass="31603">MPRNVWTDWKGMLNVRRRRQLESDDERETRPHLSARIPQRRRATESVEQRVARSQTEAVRLLRRRQSESSEIRAVRLQTDAQRHQQRRSLEDEHERFARLRSNALANYLRRYRPSDSIGVAMRVRVDRTNYLGGLDQRCTNCGALHFCYEVKANHPDHFRERYLKQLFVSELGASEEQRRYQRDFMGNKRSFNSALAMASMGAHVDTPHGRGPYCFRFHGQVHHRLGPLHPKEGKSRLYGQIYILDTELAVHQRMGNARNAECNPQLM</sequence>